<evidence type="ECO:0000313" key="2">
    <source>
        <dbReference type="Proteomes" id="UP000217895"/>
    </source>
</evidence>
<evidence type="ECO:0000313" key="1">
    <source>
        <dbReference type="EMBL" id="BAY53685.1"/>
    </source>
</evidence>
<sequence length="109" mass="12503">MKPDLSYYSQPLADALAPTFGDRLEQLFYIEKVQLIGAIGMWISFRIDGEIDDASFSDYVEEFTPINPSFDAWDVATIHTNFRTPDDAMPLLKALVAQLDQRIWMEQEP</sequence>
<protein>
    <submittedName>
        <fullName evidence="1">Uncharacterized protein</fullName>
    </submittedName>
</protein>
<dbReference type="AlphaFoldDB" id="A0A1Z4JA74"/>
<name>A0A1Z4JA74_LEPBY</name>
<organism evidence="1 2">
    <name type="scientific">Leptolyngbya boryana NIES-2135</name>
    <dbReference type="NCBI Taxonomy" id="1973484"/>
    <lineage>
        <taxon>Bacteria</taxon>
        <taxon>Bacillati</taxon>
        <taxon>Cyanobacteriota</taxon>
        <taxon>Cyanophyceae</taxon>
        <taxon>Leptolyngbyales</taxon>
        <taxon>Leptolyngbyaceae</taxon>
        <taxon>Leptolyngbya group</taxon>
        <taxon>Leptolyngbya</taxon>
    </lineage>
</organism>
<gene>
    <name evidence="1" type="ORF">NIES2135_04950</name>
</gene>
<dbReference type="Proteomes" id="UP000217895">
    <property type="component" value="Chromosome"/>
</dbReference>
<dbReference type="EMBL" id="AP018203">
    <property type="protein sequence ID" value="BAY53685.1"/>
    <property type="molecule type" value="Genomic_DNA"/>
</dbReference>
<proteinExistence type="predicted"/>
<keyword evidence="2" id="KW-1185">Reference proteome</keyword>
<accession>A0A1Z4JA74</accession>
<reference evidence="1 2" key="1">
    <citation type="submission" date="2017-06" db="EMBL/GenBank/DDBJ databases">
        <title>Genome sequencing of cyanobaciteial culture collection at National Institute for Environmental Studies (NIES).</title>
        <authorList>
            <person name="Hirose Y."/>
            <person name="Shimura Y."/>
            <person name="Fujisawa T."/>
            <person name="Nakamura Y."/>
            <person name="Kawachi M."/>
        </authorList>
    </citation>
    <scope>NUCLEOTIDE SEQUENCE [LARGE SCALE GENOMIC DNA]</scope>
    <source>
        <strain evidence="1 2">NIES-2135</strain>
    </source>
</reference>